<reference evidence="1 2" key="1">
    <citation type="submission" date="2023-02" db="EMBL/GenBank/DDBJ databases">
        <title>Devosia algicola sp. nov., isolated from the phycosphere of marine algae.</title>
        <authorList>
            <person name="Kim J.M."/>
            <person name="Lee J.K."/>
            <person name="Choi B.J."/>
            <person name="Bayburt H."/>
            <person name="Jeon C.O."/>
        </authorList>
    </citation>
    <scope>NUCLEOTIDE SEQUENCE [LARGE SCALE GENOMIC DNA]</scope>
    <source>
        <strain evidence="1 2">G20-9</strain>
    </source>
</reference>
<dbReference type="Pfam" id="PF06296">
    <property type="entry name" value="RelE"/>
    <property type="match status" value="1"/>
</dbReference>
<organism evidence="1 2">
    <name type="scientific">Devosia algicola</name>
    <dbReference type="NCBI Taxonomy" id="3026418"/>
    <lineage>
        <taxon>Bacteria</taxon>
        <taxon>Pseudomonadati</taxon>
        <taxon>Pseudomonadota</taxon>
        <taxon>Alphaproteobacteria</taxon>
        <taxon>Hyphomicrobiales</taxon>
        <taxon>Devosiaceae</taxon>
        <taxon>Devosia</taxon>
    </lineage>
</organism>
<dbReference type="InterPro" id="IPR009387">
    <property type="entry name" value="HigB-2"/>
</dbReference>
<dbReference type="PIRSF" id="PIRSF039032">
    <property type="entry name" value="HigB-2"/>
    <property type="match status" value="1"/>
</dbReference>
<dbReference type="EMBL" id="CP118246">
    <property type="protein sequence ID" value="WDR01626.1"/>
    <property type="molecule type" value="Genomic_DNA"/>
</dbReference>
<gene>
    <name evidence="1" type="ORF">PSQ19_12710</name>
</gene>
<keyword evidence="2" id="KW-1185">Reference proteome</keyword>
<proteinExistence type="predicted"/>
<sequence length="121" mass="12967">MQTVVETPSYLAAAKDVGMTDAVRQAVVDALAREPDEGIVMKGTGGFRKARIAAEGKGKSGSYRVVWFFSGPSNPVFLITVFAKNDADNLTQAERNALAKMAKTLVDTYAAKAKAKKGQKR</sequence>
<dbReference type="RefSeq" id="WP_282218036.1">
    <property type="nucleotide sequence ID" value="NZ_CP118246.1"/>
</dbReference>
<dbReference type="Proteomes" id="UP001220530">
    <property type="component" value="Chromosome"/>
</dbReference>
<name>A0ABY7YK14_9HYPH</name>
<evidence type="ECO:0000313" key="1">
    <source>
        <dbReference type="EMBL" id="WDR01626.1"/>
    </source>
</evidence>
<accession>A0ABY7YK14</accession>
<evidence type="ECO:0000313" key="2">
    <source>
        <dbReference type="Proteomes" id="UP001220530"/>
    </source>
</evidence>
<protein>
    <submittedName>
        <fullName evidence="1">Type II toxin-antitoxin system RelE/ParE family toxin</fullName>
    </submittedName>
</protein>